<dbReference type="EMBL" id="JAFCMP010000539">
    <property type="protein sequence ID" value="KAG5176202.1"/>
    <property type="molecule type" value="Genomic_DNA"/>
</dbReference>
<evidence type="ECO:0000313" key="1">
    <source>
        <dbReference type="EMBL" id="KAG5176202.1"/>
    </source>
</evidence>
<comment type="caution">
    <text evidence="1">The sequence shown here is derived from an EMBL/GenBank/DDBJ whole genome shotgun (WGS) entry which is preliminary data.</text>
</comment>
<name>A0A836C8L8_9STRA</name>
<reference evidence="1" key="1">
    <citation type="submission" date="2021-02" db="EMBL/GenBank/DDBJ databases">
        <title>First Annotated Genome of the Yellow-green Alga Tribonema minus.</title>
        <authorList>
            <person name="Mahan K.M."/>
        </authorList>
    </citation>
    <scope>NUCLEOTIDE SEQUENCE</scope>
    <source>
        <strain evidence="1">UTEX B ZZ1240</strain>
    </source>
</reference>
<organism evidence="1 2">
    <name type="scientific">Tribonema minus</name>
    <dbReference type="NCBI Taxonomy" id="303371"/>
    <lineage>
        <taxon>Eukaryota</taxon>
        <taxon>Sar</taxon>
        <taxon>Stramenopiles</taxon>
        <taxon>Ochrophyta</taxon>
        <taxon>PX clade</taxon>
        <taxon>Xanthophyceae</taxon>
        <taxon>Tribonematales</taxon>
        <taxon>Tribonemataceae</taxon>
        <taxon>Tribonema</taxon>
    </lineage>
</organism>
<protein>
    <submittedName>
        <fullName evidence="1">Uncharacterized protein</fullName>
    </submittedName>
</protein>
<feature type="non-terminal residue" evidence="1">
    <location>
        <position position="151"/>
    </location>
</feature>
<keyword evidence="2" id="KW-1185">Reference proteome</keyword>
<dbReference type="AlphaFoldDB" id="A0A836C8L8"/>
<proteinExistence type="predicted"/>
<sequence>MSLLCTSEAMWRQRAMAQLQKPHPASVAISRVAAAEAQLSSIRHSSATQSDAQQQQQQEQQAHRCDAVYVCALTKSTEVLQERRTKRTVLRAWHQKRCCSAEPLMQRGRSRSLRQCQQLRWRPTSPIRKQQQCVGTWQEFAANGTTLSMTT</sequence>
<accession>A0A836C8L8</accession>
<gene>
    <name evidence="1" type="ORF">JKP88DRAFT_189938</name>
</gene>
<evidence type="ECO:0000313" key="2">
    <source>
        <dbReference type="Proteomes" id="UP000664859"/>
    </source>
</evidence>
<dbReference type="Proteomes" id="UP000664859">
    <property type="component" value="Unassembled WGS sequence"/>
</dbReference>